<gene>
    <name evidence="2" type="ORF">A1O9_09510</name>
</gene>
<dbReference type="OrthoDB" id="539398at2759"/>
<dbReference type="VEuPathDB" id="FungiDB:A1O9_09510"/>
<keyword evidence="3" id="KW-1185">Reference proteome</keyword>
<keyword evidence="1" id="KW-0472">Membrane</keyword>
<dbReference type="Proteomes" id="UP000027920">
    <property type="component" value="Unassembled WGS sequence"/>
</dbReference>
<keyword evidence="1" id="KW-0812">Transmembrane</keyword>
<sequence>MGAFFETFPPSLVEWLLAQKLIYIASAPLSGSGYVNVSPKGITDKGGPFFGVIKEPAKDDEKVVIRKFWYMDLSGSGIETTSHLHEPGNGRITVMLNAFEGPPRIVRIYGKGTPLEYGTKAFNDLIASEGIKIIPGTRSIIMVDIHQVGTSCGYSVPTYDFTGFRTTLHEFFEKRVQSEESGNRADGIERYWAFKNAWSMDGLPGMKRGIETGKTDNVKPIKKMVGQYAPPANGLRPVKTVYHSEHLILTALLSSILTAILIFAVLLYGPPRGRSLRFDLK</sequence>
<dbReference type="HOGENOM" id="CLU_054794_2_0_1"/>
<keyword evidence="1" id="KW-1133">Transmembrane helix</keyword>
<reference evidence="2 3" key="1">
    <citation type="submission" date="2013-03" db="EMBL/GenBank/DDBJ databases">
        <title>The Genome Sequence of Exophiala aquamarina CBS 119918.</title>
        <authorList>
            <consortium name="The Broad Institute Genomics Platform"/>
            <person name="Cuomo C."/>
            <person name="de Hoog S."/>
            <person name="Gorbushina A."/>
            <person name="Walker B."/>
            <person name="Young S.K."/>
            <person name="Zeng Q."/>
            <person name="Gargeya S."/>
            <person name="Fitzgerald M."/>
            <person name="Haas B."/>
            <person name="Abouelleil A."/>
            <person name="Allen A.W."/>
            <person name="Alvarado L."/>
            <person name="Arachchi H.M."/>
            <person name="Berlin A.M."/>
            <person name="Chapman S.B."/>
            <person name="Gainer-Dewar J."/>
            <person name="Goldberg J."/>
            <person name="Griggs A."/>
            <person name="Gujja S."/>
            <person name="Hansen M."/>
            <person name="Howarth C."/>
            <person name="Imamovic A."/>
            <person name="Ireland A."/>
            <person name="Larimer J."/>
            <person name="McCowan C."/>
            <person name="Murphy C."/>
            <person name="Pearson M."/>
            <person name="Poon T.W."/>
            <person name="Priest M."/>
            <person name="Roberts A."/>
            <person name="Saif S."/>
            <person name="Shea T."/>
            <person name="Sisk P."/>
            <person name="Sykes S."/>
            <person name="Wortman J."/>
            <person name="Nusbaum C."/>
            <person name="Birren B."/>
        </authorList>
    </citation>
    <scope>NUCLEOTIDE SEQUENCE [LARGE SCALE GENOMIC DNA]</scope>
    <source>
        <strain evidence="2 3">CBS 119918</strain>
    </source>
</reference>
<dbReference type="STRING" id="1182545.A0A072P2M9"/>
<dbReference type="EMBL" id="AMGV01000010">
    <property type="protein sequence ID" value="KEF54344.1"/>
    <property type="molecule type" value="Genomic_DNA"/>
</dbReference>
<dbReference type="PANTHER" id="PTHR39336">
    <property type="entry name" value="PYRIDOXAMINE PHOSPHATE OXIDASE FAMILY PROTEIN (AFU_ORTHOLOGUE AFUA_6G11440)"/>
    <property type="match status" value="1"/>
</dbReference>
<accession>A0A072P2M9</accession>
<dbReference type="Gene3D" id="2.30.110.10">
    <property type="entry name" value="Electron Transport, Fmn-binding Protein, Chain A"/>
    <property type="match status" value="1"/>
</dbReference>
<evidence type="ECO:0000256" key="1">
    <source>
        <dbReference type="SAM" id="Phobius"/>
    </source>
</evidence>
<dbReference type="InterPro" id="IPR012349">
    <property type="entry name" value="Split_barrel_FMN-bd"/>
</dbReference>
<dbReference type="GeneID" id="25284419"/>
<evidence type="ECO:0008006" key="4">
    <source>
        <dbReference type="Google" id="ProtNLM"/>
    </source>
</evidence>
<evidence type="ECO:0000313" key="3">
    <source>
        <dbReference type="Proteomes" id="UP000027920"/>
    </source>
</evidence>
<protein>
    <recommendedName>
        <fullName evidence="4">Pyridoxamine 5'-phosphate oxidase putative domain-containing protein</fullName>
    </recommendedName>
</protein>
<name>A0A072P2M9_9EURO</name>
<dbReference type="RefSeq" id="XP_013256934.1">
    <property type="nucleotide sequence ID" value="XM_013401480.1"/>
</dbReference>
<evidence type="ECO:0000313" key="2">
    <source>
        <dbReference type="EMBL" id="KEF54344.1"/>
    </source>
</evidence>
<proteinExistence type="predicted"/>
<dbReference type="PANTHER" id="PTHR39336:SF3">
    <property type="entry name" value="PYRIDOXAMINE PHOSPHATE OXIDASE"/>
    <property type="match status" value="1"/>
</dbReference>
<dbReference type="AlphaFoldDB" id="A0A072P2M9"/>
<feature type="transmembrane region" description="Helical" evidence="1">
    <location>
        <begin position="247"/>
        <end position="268"/>
    </location>
</feature>
<comment type="caution">
    <text evidence="2">The sequence shown here is derived from an EMBL/GenBank/DDBJ whole genome shotgun (WGS) entry which is preliminary data.</text>
</comment>
<organism evidence="2 3">
    <name type="scientific">Exophiala aquamarina CBS 119918</name>
    <dbReference type="NCBI Taxonomy" id="1182545"/>
    <lineage>
        <taxon>Eukaryota</taxon>
        <taxon>Fungi</taxon>
        <taxon>Dikarya</taxon>
        <taxon>Ascomycota</taxon>
        <taxon>Pezizomycotina</taxon>
        <taxon>Eurotiomycetes</taxon>
        <taxon>Chaetothyriomycetidae</taxon>
        <taxon>Chaetothyriales</taxon>
        <taxon>Herpotrichiellaceae</taxon>
        <taxon>Exophiala</taxon>
    </lineage>
</organism>